<feature type="region of interest" description="Disordered" evidence="7">
    <location>
        <begin position="163"/>
        <end position="198"/>
    </location>
</feature>
<dbReference type="Proteomes" id="UP000748531">
    <property type="component" value="Unassembled WGS sequence"/>
</dbReference>
<dbReference type="PANTHER" id="PTHR31547:SF1">
    <property type="entry name" value="MULTIVESICULAR BODY SUBUNIT 12B"/>
    <property type="match status" value="1"/>
</dbReference>
<keyword evidence="8" id="KW-0812">Transmembrane</keyword>
<keyword evidence="3" id="KW-0813">Transport</keyword>
<keyword evidence="12" id="KW-1185">Reference proteome</keyword>
<dbReference type="GO" id="GO:0000813">
    <property type="term" value="C:ESCRT I complex"/>
    <property type="evidence" value="ECO:0007669"/>
    <property type="project" value="InterPro"/>
</dbReference>
<dbReference type="PANTHER" id="PTHR31547">
    <property type="entry name" value="MULTIVESICULAR BODY SUBUNIT 12B"/>
    <property type="match status" value="1"/>
</dbReference>
<evidence type="ECO:0000256" key="8">
    <source>
        <dbReference type="SAM" id="Phobius"/>
    </source>
</evidence>
<keyword evidence="4" id="KW-0967">Endosome</keyword>
<dbReference type="InterPro" id="IPR040297">
    <property type="entry name" value="MVB12B"/>
</dbReference>
<comment type="caution">
    <text evidence="11">The sequence shown here is derived from an EMBL/GenBank/DDBJ whole genome shotgun (WGS) entry which is preliminary data.</text>
</comment>
<dbReference type="GO" id="GO:0015031">
    <property type="term" value="P:protein transport"/>
    <property type="evidence" value="ECO:0007669"/>
    <property type="project" value="UniProtKB-KW"/>
</dbReference>
<feature type="compositionally biased region" description="Low complexity" evidence="7">
    <location>
        <begin position="172"/>
        <end position="189"/>
    </location>
</feature>
<evidence type="ECO:0008006" key="13">
    <source>
        <dbReference type="Google" id="ProtNLM"/>
    </source>
</evidence>
<comment type="similarity">
    <text evidence="2">Belongs to the MVB12 family.</text>
</comment>
<dbReference type="Pfam" id="PF10240">
    <property type="entry name" value="DUF2464"/>
    <property type="match status" value="1"/>
</dbReference>
<dbReference type="EMBL" id="LUCH01003980">
    <property type="protein sequence ID" value="KAF5399520.1"/>
    <property type="molecule type" value="Genomic_DNA"/>
</dbReference>
<proteinExistence type="inferred from homology"/>
<evidence type="ECO:0000313" key="11">
    <source>
        <dbReference type="EMBL" id="KAF5399520.1"/>
    </source>
</evidence>
<evidence type="ECO:0000259" key="10">
    <source>
        <dbReference type="PROSITE" id="PS51498"/>
    </source>
</evidence>
<dbReference type="InterPro" id="IPR023341">
    <property type="entry name" value="MABP"/>
</dbReference>
<dbReference type="GO" id="GO:0046755">
    <property type="term" value="P:viral budding"/>
    <property type="evidence" value="ECO:0007669"/>
    <property type="project" value="TreeGrafter"/>
</dbReference>
<keyword evidence="8" id="KW-1133">Transmembrane helix</keyword>
<evidence type="ECO:0000313" key="12">
    <source>
        <dbReference type="Proteomes" id="UP000748531"/>
    </source>
</evidence>
<gene>
    <name evidence="11" type="ORF">PHET_07340</name>
</gene>
<dbReference type="GO" id="GO:0042058">
    <property type="term" value="P:regulation of epidermal growth factor receptor signaling pathway"/>
    <property type="evidence" value="ECO:0007669"/>
    <property type="project" value="TreeGrafter"/>
</dbReference>
<feature type="transmembrane region" description="Helical" evidence="8">
    <location>
        <begin position="7"/>
        <end position="27"/>
    </location>
</feature>
<evidence type="ECO:0000256" key="6">
    <source>
        <dbReference type="ARBA" id="ARBA00023136"/>
    </source>
</evidence>
<feature type="domain" description="UMA" evidence="9">
    <location>
        <begin position="216"/>
        <end position="265"/>
    </location>
</feature>
<dbReference type="GO" id="GO:0019075">
    <property type="term" value="P:virus maturation"/>
    <property type="evidence" value="ECO:0007669"/>
    <property type="project" value="TreeGrafter"/>
</dbReference>
<keyword evidence="6 8" id="KW-0472">Membrane</keyword>
<keyword evidence="5" id="KW-0653">Protein transport</keyword>
<dbReference type="Gene3D" id="2.100.10.50">
    <property type="match status" value="1"/>
</dbReference>
<evidence type="ECO:0000256" key="2">
    <source>
        <dbReference type="ARBA" id="ARBA00010432"/>
    </source>
</evidence>
<evidence type="ECO:0000256" key="7">
    <source>
        <dbReference type="SAM" id="MobiDB-lite"/>
    </source>
</evidence>
<protein>
    <recommendedName>
        <fullName evidence="13">MABP domain-containing protein</fullName>
    </recommendedName>
</protein>
<dbReference type="InterPro" id="IPR023340">
    <property type="entry name" value="UMA"/>
</dbReference>
<name>A0A8J4WQ73_9TREM</name>
<dbReference type="GO" id="GO:0031902">
    <property type="term" value="C:late endosome membrane"/>
    <property type="evidence" value="ECO:0007669"/>
    <property type="project" value="UniProtKB-SubCell"/>
</dbReference>
<evidence type="ECO:0000256" key="1">
    <source>
        <dbReference type="ARBA" id="ARBA00004633"/>
    </source>
</evidence>
<sequence length="267" mass="29198">MNRPDSNIAVSVITSVGVVSTLTYVPLHFIVISNTSSGSEDADLWRDRLLSRKSRYLAYRKENITDCNVQTPVLVGLTLINEGDMAPAGYKAIVNTLDTGERATKKKLICAKYVPLGSTSTAISEIVINSRGQRLISGFTTVGELNSLSILYKLSTLPGTAVWSPPSAQRGSPSRSTHSSRTHSPVSHSGPTNSTHSASKEMYAFATKRRGTVHPLHDIPFELSKNISFEDSATTDAFLTSLLVKSGEQIEKEYQYRFTVERSLLQT</sequence>
<accession>A0A8J4WQ73</accession>
<evidence type="ECO:0000259" key="9">
    <source>
        <dbReference type="PROSITE" id="PS51497"/>
    </source>
</evidence>
<organism evidence="11 12">
    <name type="scientific">Paragonimus heterotremus</name>
    <dbReference type="NCBI Taxonomy" id="100268"/>
    <lineage>
        <taxon>Eukaryota</taxon>
        <taxon>Metazoa</taxon>
        <taxon>Spiralia</taxon>
        <taxon>Lophotrochozoa</taxon>
        <taxon>Platyhelminthes</taxon>
        <taxon>Trematoda</taxon>
        <taxon>Digenea</taxon>
        <taxon>Plagiorchiida</taxon>
        <taxon>Troglotremata</taxon>
        <taxon>Troglotrematidae</taxon>
        <taxon>Paragonimus</taxon>
    </lineage>
</organism>
<feature type="domain" description="MABP" evidence="10">
    <location>
        <begin position="10"/>
        <end position="156"/>
    </location>
</feature>
<dbReference type="OrthoDB" id="6021306at2759"/>
<dbReference type="AlphaFoldDB" id="A0A8J4WQ73"/>
<evidence type="ECO:0000256" key="3">
    <source>
        <dbReference type="ARBA" id="ARBA00022448"/>
    </source>
</evidence>
<comment type="subcellular location">
    <subcellularLocation>
        <location evidence="1">Late endosome membrane</location>
        <topology evidence="1">Peripheral membrane protein</topology>
    </subcellularLocation>
</comment>
<evidence type="ECO:0000256" key="4">
    <source>
        <dbReference type="ARBA" id="ARBA00022753"/>
    </source>
</evidence>
<dbReference type="InterPro" id="IPR018798">
    <property type="entry name" value="MVB12A/B"/>
</dbReference>
<evidence type="ECO:0000256" key="5">
    <source>
        <dbReference type="ARBA" id="ARBA00022927"/>
    </source>
</evidence>
<dbReference type="PROSITE" id="PS51498">
    <property type="entry name" value="MABP"/>
    <property type="match status" value="1"/>
</dbReference>
<dbReference type="PROSITE" id="PS51497">
    <property type="entry name" value="UMA"/>
    <property type="match status" value="1"/>
</dbReference>
<reference evidence="11" key="1">
    <citation type="submission" date="2019-05" db="EMBL/GenBank/DDBJ databases">
        <title>Annotation for the trematode Paragonimus heterotremus.</title>
        <authorList>
            <person name="Choi Y.-J."/>
        </authorList>
    </citation>
    <scope>NUCLEOTIDE SEQUENCE</scope>
    <source>
        <strain evidence="11">LC</strain>
    </source>
</reference>